<dbReference type="Proteomes" id="UP000050525">
    <property type="component" value="Unassembled WGS sequence"/>
</dbReference>
<proteinExistence type="predicted"/>
<organism evidence="1 2">
    <name type="scientific">Alligator mississippiensis</name>
    <name type="common">American alligator</name>
    <dbReference type="NCBI Taxonomy" id="8496"/>
    <lineage>
        <taxon>Eukaryota</taxon>
        <taxon>Metazoa</taxon>
        <taxon>Chordata</taxon>
        <taxon>Craniata</taxon>
        <taxon>Vertebrata</taxon>
        <taxon>Euteleostomi</taxon>
        <taxon>Archelosauria</taxon>
        <taxon>Archosauria</taxon>
        <taxon>Crocodylia</taxon>
        <taxon>Alligatoridae</taxon>
        <taxon>Alligatorinae</taxon>
        <taxon>Alligator</taxon>
    </lineage>
</organism>
<comment type="caution">
    <text evidence="1">The sequence shown here is derived from an EMBL/GenBank/DDBJ whole genome shotgun (WGS) entry which is preliminary data.</text>
</comment>
<sequence>MIGSKENQCNKNPNCLFFQCCSHLCWELCFLLDFFVQLCTEAEVNFDPGVQPAAPDCFKVTKFFSPVGDSSLPECKMRDLLLNKGQYL</sequence>
<evidence type="ECO:0000313" key="2">
    <source>
        <dbReference type="Proteomes" id="UP000050525"/>
    </source>
</evidence>
<reference evidence="1 2" key="1">
    <citation type="journal article" date="2012" name="Genome Biol.">
        <title>Sequencing three crocodilian genomes to illuminate the evolution of archosaurs and amniotes.</title>
        <authorList>
            <person name="St John J.A."/>
            <person name="Braun E.L."/>
            <person name="Isberg S.R."/>
            <person name="Miles L.G."/>
            <person name="Chong A.Y."/>
            <person name="Gongora J."/>
            <person name="Dalzell P."/>
            <person name="Moran C."/>
            <person name="Bed'hom B."/>
            <person name="Abzhanov A."/>
            <person name="Burgess S.C."/>
            <person name="Cooksey A.M."/>
            <person name="Castoe T.A."/>
            <person name="Crawford N.G."/>
            <person name="Densmore L.D."/>
            <person name="Drew J.C."/>
            <person name="Edwards S.V."/>
            <person name="Faircloth B.C."/>
            <person name="Fujita M.K."/>
            <person name="Greenwold M.J."/>
            <person name="Hoffmann F.G."/>
            <person name="Howard J.M."/>
            <person name="Iguchi T."/>
            <person name="Janes D.E."/>
            <person name="Khan S.Y."/>
            <person name="Kohno S."/>
            <person name="de Koning A.J."/>
            <person name="Lance S.L."/>
            <person name="McCarthy F.M."/>
            <person name="McCormack J.E."/>
            <person name="Merchant M.E."/>
            <person name="Peterson D.G."/>
            <person name="Pollock D.D."/>
            <person name="Pourmand N."/>
            <person name="Raney B.J."/>
            <person name="Roessler K.A."/>
            <person name="Sanford J.R."/>
            <person name="Sawyer R.H."/>
            <person name="Schmidt C.J."/>
            <person name="Triplett E.W."/>
            <person name="Tuberville T.D."/>
            <person name="Venegas-Anaya M."/>
            <person name="Howard J.T."/>
            <person name="Jarvis E.D."/>
            <person name="Guillette L.J.Jr."/>
            <person name="Glenn T.C."/>
            <person name="Green R.E."/>
            <person name="Ray D.A."/>
        </authorList>
    </citation>
    <scope>NUCLEOTIDE SEQUENCE [LARGE SCALE GENOMIC DNA]</scope>
    <source>
        <strain evidence="1">KSC_2009_1</strain>
    </source>
</reference>
<protein>
    <submittedName>
        <fullName evidence="1">Uncharacterized protein</fullName>
    </submittedName>
</protein>
<accession>A0A151N2U3</accession>
<name>A0A151N2U3_ALLMI</name>
<gene>
    <name evidence="1" type="ORF">Y1Q_0016344</name>
</gene>
<evidence type="ECO:0000313" key="1">
    <source>
        <dbReference type="EMBL" id="KYO30945.1"/>
    </source>
</evidence>
<keyword evidence="2" id="KW-1185">Reference proteome</keyword>
<dbReference type="EMBL" id="AKHW03004113">
    <property type="protein sequence ID" value="KYO30945.1"/>
    <property type="molecule type" value="Genomic_DNA"/>
</dbReference>
<dbReference type="AlphaFoldDB" id="A0A151N2U3"/>